<dbReference type="PROSITE" id="PS00297">
    <property type="entry name" value="HSP70_1"/>
    <property type="match status" value="1"/>
</dbReference>
<dbReference type="InterPro" id="IPR021030">
    <property type="entry name" value="DUF3731"/>
</dbReference>
<dbReference type="PANTHER" id="PTHR19375">
    <property type="entry name" value="HEAT SHOCK PROTEIN 70KDA"/>
    <property type="match status" value="1"/>
</dbReference>
<dbReference type="Pfam" id="PF12531">
    <property type="entry name" value="DUF3731"/>
    <property type="match status" value="1"/>
</dbReference>
<keyword evidence="3" id="KW-0067">ATP-binding</keyword>
<comment type="caution">
    <text evidence="4">The sequence shown here is derived from an EMBL/GenBank/DDBJ whole genome shotgun (WGS) entry which is preliminary data.</text>
</comment>
<dbReference type="Proteomes" id="UP000705867">
    <property type="component" value="Unassembled WGS sequence"/>
</dbReference>
<dbReference type="GO" id="GO:0005524">
    <property type="term" value="F:ATP binding"/>
    <property type="evidence" value="ECO:0007669"/>
    <property type="project" value="UniProtKB-KW"/>
</dbReference>
<dbReference type="CDD" id="cd10170">
    <property type="entry name" value="ASKHA_NBD_HSP70"/>
    <property type="match status" value="1"/>
</dbReference>
<evidence type="ECO:0000256" key="1">
    <source>
        <dbReference type="ARBA" id="ARBA00007381"/>
    </source>
</evidence>
<dbReference type="PROSITE" id="PS00329">
    <property type="entry name" value="HSP70_2"/>
    <property type="match status" value="1"/>
</dbReference>
<dbReference type="Gene3D" id="3.30.420.40">
    <property type="match status" value="2"/>
</dbReference>
<dbReference type="PRINTS" id="PR00301">
    <property type="entry name" value="HEATSHOCK70"/>
</dbReference>
<dbReference type="AlphaFoldDB" id="A0A953J5A4"/>
<dbReference type="InterPro" id="IPR013126">
    <property type="entry name" value="Hsp_70_fam"/>
</dbReference>
<dbReference type="GO" id="GO:0140662">
    <property type="term" value="F:ATP-dependent protein folding chaperone"/>
    <property type="evidence" value="ECO:0007669"/>
    <property type="project" value="InterPro"/>
</dbReference>
<dbReference type="InterPro" id="IPR043129">
    <property type="entry name" value="ATPase_NBD"/>
</dbReference>
<protein>
    <submittedName>
        <fullName evidence="4">Hsp70 family protein</fullName>
    </submittedName>
</protein>
<evidence type="ECO:0000256" key="3">
    <source>
        <dbReference type="ARBA" id="ARBA00022840"/>
    </source>
</evidence>
<dbReference type="SUPFAM" id="SSF53067">
    <property type="entry name" value="Actin-like ATPase domain"/>
    <property type="match status" value="2"/>
</dbReference>
<comment type="similarity">
    <text evidence="1">Belongs to the heat shock protein 70 family.</text>
</comment>
<name>A0A953J5A4_9BACT</name>
<gene>
    <name evidence="4" type="ORF">K8I29_09980</name>
</gene>
<keyword evidence="2" id="KW-0547">Nucleotide-binding</keyword>
<dbReference type="EMBL" id="JAIOIV010000077">
    <property type="protein sequence ID" value="MBZ0156521.1"/>
    <property type="molecule type" value="Genomic_DNA"/>
</dbReference>
<reference evidence="4" key="2">
    <citation type="submission" date="2021-08" db="EMBL/GenBank/DDBJ databases">
        <authorList>
            <person name="Dalcin Martins P."/>
        </authorList>
    </citation>
    <scope>NUCLEOTIDE SEQUENCE</scope>
    <source>
        <strain evidence="4">MAG_39</strain>
    </source>
</reference>
<accession>A0A953J5A4</accession>
<sequence>MSGSRYLIGIDLGTTNSALAYIDRIEKVPARIETFPIPQLVDEGIVQNREVLPSFLYLPGEYELPGGSISLPWDAEISYSVGEFARVQGARIPGNLVSSAKSWLSHARVDRKGPILPWGRETAAKRVSPVEASARYLKHLKDAWNYAVSAGDPEQVMEKQQLVITIPASFDETARELTFEAAHLAGLEGFTLLEEPQAAFYFWLATHGDAWRSIIEPDRLILVFDVGGGTTDFTLITVKEEGEKPSFRRVAVGDHIMLGGDNMDLALAREMEKKMMGPSGKFDYHQWLSAVQQCRAAKEELLGGTTKESVPVTLLGTGRKVIGETLTGELTVGTVTDTIIGGFFQRVEAHEEVQRGRTSGLQELGLPYVSDTSVMRHLASFLKRHASNRELPHIVDPKSDNAIVRPDMLLFNGGVFKSPLIREHAASVIREWFSPDASWSLRILENGKLDHAVALGAAYYSSVREGRGERIAGGTGRAYYIGVEKEGEKGEPSLISPLTSVCVLPRGFEEGEEIHLSYPEFQVLTNSPVSFTLYSSSYRAGDKPGDVITAERDEFVELPPIRTVLHFGKSAGRVRIPVSLGIRLNEFGTLDVWCESKKTPHRWKLAFQLRMEDELQTTAPPRGGGEKHTLTESVVAEAISLIGKAFSSSPRVPSEVTPENLIKKVEELLELERNDWPLSSIRKMWDALITMKEKRRTTSRHEARWLNLSGFLLRPGFGDALDDWRIRELWKLISEGLAFPGDTQCSAEWWVMWRRVAGGLDASQQDILFRKVAPWLLPSRKKAGIPKQPDALVSEMWMLAASLENLPPSLKEELGNELVRNPKRWKGRALGHYFWALSRIGARVPFHGTIDRVVPREVVEAWIVSLLDAPWPNPGDAVYALAQMARKTGDRSRDIDEGLRTRIIERISVYPWAKRSVRQIQEAVSLEWEDEKSIFGESLPEGLSLKLIEKDR</sequence>
<reference evidence="4" key="1">
    <citation type="journal article" date="2021" name="bioRxiv">
        <title>Unraveling nitrogen, sulfur and carbon metabolic pathways and microbial community transcriptional responses to substrate deprivation and toxicity stresses in a bioreactor mimicking anoxic brackish coastal sediment conditions.</title>
        <authorList>
            <person name="Martins P.D."/>
            <person name="Echeveste M.J."/>
            <person name="Arshad A."/>
            <person name="Kurth J."/>
            <person name="Ouboter H."/>
            <person name="Jetten M.S.M."/>
            <person name="Welte C.U."/>
        </authorList>
    </citation>
    <scope>NUCLEOTIDE SEQUENCE</scope>
    <source>
        <strain evidence="4">MAG_39</strain>
    </source>
</reference>
<dbReference type="Pfam" id="PF00012">
    <property type="entry name" value="HSP70"/>
    <property type="match status" value="1"/>
</dbReference>
<dbReference type="InterPro" id="IPR018181">
    <property type="entry name" value="Heat_shock_70_CS"/>
</dbReference>
<evidence type="ECO:0000313" key="4">
    <source>
        <dbReference type="EMBL" id="MBZ0156521.1"/>
    </source>
</evidence>
<evidence type="ECO:0000313" key="5">
    <source>
        <dbReference type="Proteomes" id="UP000705867"/>
    </source>
</evidence>
<proteinExistence type="inferred from homology"/>
<evidence type="ECO:0000256" key="2">
    <source>
        <dbReference type="ARBA" id="ARBA00022741"/>
    </source>
</evidence>
<organism evidence="4 5">
    <name type="scientific">Candidatus Nitrobium versatile</name>
    <dbReference type="NCBI Taxonomy" id="2884831"/>
    <lineage>
        <taxon>Bacteria</taxon>
        <taxon>Pseudomonadati</taxon>
        <taxon>Nitrospirota</taxon>
        <taxon>Nitrospiria</taxon>
        <taxon>Nitrospirales</taxon>
        <taxon>Nitrospiraceae</taxon>
        <taxon>Candidatus Nitrobium</taxon>
    </lineage>
</organism>